<reference evidence="2" key="2">
    <citation type="journal article" date="2023" name="IMA Fungus">
        <title>Comparative genomic study of the Penicillium genus elucidates a diverse pangenome and 15 lateral gene transfer events.</title>
        <authorList>
            <person name="Petersen C."/>
            <person name="Sorensen T."/>
            <person name="Nielsen M.R."/>
            <person name="Sondergaard T.E."/>
            <person name="Sorensen J.L."/>
            <person name="Fitzpatrick D.A."/>
            <person name="Frisvad J.C."/>
            <person name="Nielsen K.L."/>
        </authorList>
    </citation>
    <scope>NUCLEOTIDE SEQUENCE</scope>
    <source>
        <strain evidence="2">IBT 21472</strain>
    </source>
</reference>
<comment type="caution">
    <text evidence="2">The sequence shown here is derived from an EMBL/GenBank/DDBJ whole genome shotgun (WGS) entry which is preliminary data.</text>
</comment>
<feature type="region of interest" description="Disordered" evidence="1">
    <location>
        <begin position="83"/>
        <end position="133"/>
    </location>
</feature>
<sequence>MDQSENPFSNLDLWCDWTGEPTDPVEVVVSVEVWCTPDIYLPVLNTRSSHNLHIVEYGISLKTPNFEKAESVRGGLRIRDSPIKIREVREPSIPADQSDTENDDESPDEDAPSIYSDQDSTIVQPGQDGVSVQSDPFYISVTSLLPADDETPMPSPNPRKRNAKAASLPDSVTDSERSYGGCGSKYKTLAAKQPDSSTSKHSRRQSLIPRPVTSPDQSVWESNLNARVPPLDYKTILAEGYRQLEASFPSPVSKENDPIPERTLLGMDRSNAPSPDMLVSTAKMKGMDDFESKRVREYRNLSTDAMQGSPCNMSMLSSSPGSVPSLEAGSSRMDTPSGRTDSHGESHSLHISDSPRDLLPLHTTQSSGDLSPQINTDCPEEENLQFDVPAQLDFSASSYSPITGPELVLTNGIFHIRSMHDLYPAAYEVSITFLLPLQSGRPRGWWEFIVPGLPRLARNEHGYVYFRTPPGQGMEFRTTHFKRYNLVESCLMAQFLIPSKLVITLRPCESRFYGFLKDFKITQAIRAEVVKCEDNDSIFHIVKYRAICSIDLLQRDFWAKKCGFYIWIHGGPEGEWVTILPDVRRRFETIKLSSKTTDTIGVSELQVICNPSHLGMFVLAWTVKVPRGRTTLWMPRIRASLDKADIEEGLQAEFEEAESPKTPDMVRANPIDNEIRDTRRKGTFWKSFRSTCYALVVLFLLIRLAAHFYEINFVYRATQKIAIAEPEPEHLDGTPEQEPVPGPVPGPESATLLGAIVPTSMPLRDRIDYLLGWKGPISSTQD</sequence>
<reference evidence="2" key="1">
    <citation type="submission" date="2022-12" db="EMBL/GenBank/DDBJ databases">
        <authorList>
            <person name="Petersen C."/>
        </authorList>
    </citation>
    <scope>NUCLEOTIDE SEQUENCE</scope>
    <source>
        <strain evidence="2">IBT 21472</strain>
    </source>
</reference>
<feature type="compositionally biased region" description="Polar residues" evidence="1">
    <location>
        <begin position="115"/>
        <end position="133"/>
    </location>
</feature>
<feature type="compositionally biased region" description="Acidic residues" evidence="1">
    <location>
        <begin position="98"/>
        <end position="111"/>
    </location>
</feature>
<accession>A0A9W9U5B5</accession>
<feature type="compositionally biased region" description="Basic and acidic residues" evidence="1">
    <location>
        <begin position="340"/>
        <end position="356"/>
    </location>
</feature>
<feature type="compositionally biased region" description="Low complexity" evidence="1">
    <location>
        <begin position="313"/>
        <end position="326"/>
    </location>
</feature>
<name>A0A9W9U5B5_9EURO</name>
<evidence type="ECO:0000313" key="2">
    <source>
        <dbReference type="EMBL" id="KAJ5320812.1"/>
    </source>
</evidence>
<dbReference type="Proteomes" id="UP001147746">
    <property type="component" value="Unassembled WGS sequence"/>
</dbReference>
<feature type="compositionally biased region" description="Polar residues" evidence="1">
    <location>
        <begin position="362"/>
        <end position="372"/>
    </location>
</feature>
<evidence type="ECO:0000313" key="3">
    <source>
        <dbReference type="Proteomes" id="UP001147746"/>
    </source>
</evidence>
<keyword evidence="3" id="KW-1185">Reference proteome</keyword>
<protein>
    <submittedName>
        <fullName evidence="2">Uncharacterized protein</fullName>
    </submittedName>
</protein>
<proteinExistence type="predicted"/>
<gene>
    <name evidence="2" type="ORF">N7476_003814</name>
</gene>
<dbReference type="AlphaFoldDB" id="A0A9W9U5B5"/>
<feature type="region of interest" description="Disordered" evidence="1">
    <location>
        <begin position="304"/>
        <end position="372"/>
    </location>
</feature>
<feature type="region of interest" description="Disordered" evidence="1">
    <location>
        <begin position="145"/>
        <end position="217"/>
    </location>
</feature>
<evidence type="ECO:0000256" key="1">
    <source>
        <dbReference type="SAM" id="MobiDB-lite"/>
    </source>
</evidence>
<dbReference type="EMBL" id="JAPZBO010000003">
    <property type="protein sequence ID" value="KAJ5320812.1"/>
    <property type="molecule type" value="Genomic_DNA"/>
</dbReference>
<organism evidence="2 3">
    <name type="scientific">Penicillium atrosanguineum</name>
    <dbReference type="NCBI Taxonomy" id="1132637"/>
    <lineage>
        <taxon>Eukaryota</taxon>
        <taxon>Fungi</taxon>
        <taxon>Dikarya</taxon>
        <taxon>Ascomycota</taxon>
        <taxon>Pezizomycotina</taxon>
        <taxon>Eurotiomycetes</taxon>
        <taxon>Eurotiomycetidae</taxon>
        <taxon>Eurotiales</taxon>
        <taxon>Aspergillaceae</taxon>
        <taxon>Penicillium</taxon>
    </lineage>
</organism>